<evidence type="ECO:0000313" key="2">
    <source>
        <dbReference type="Proteomes" id="UP000675881"/>
    </source>
</evidence>
<keyword evidence="2" id="KW-1185">Reference proteome</keyword>
<name>A0A7R8CUE8_LEPSM</name>
<accession>A0A7R8CUE8</accession>
<protein>
    <submittedName>
        <fullName evidence="1">(salmon louse) hypothetical protein</fullName>
    </submittedName>
</protein>
<dbReference type="Proteomes" id="UP000675881">
    <property type="component" value="Chromosome 5"/>
</dbReference>
<reference evidence="1" key="1">
    <citation type="submission" date="2021-02" db="EMBL/GenBank/DDBJ databases">
        <authorList>
            <person name="Bekaert M."/>
        </authorList>
    </citation>
    <scope>NUCLEOTIDE SEQUENCE</scope>
    <source>
        <strain evidence="1">IoA-00</strain>
    </source>
</reference>
<organism evidence="1 2">
    <name type="scientific">Lepeophtheirus salmonis</name>
    <name type="common">Salmon louse</name>
    <name type="synonym">Caligus salmonis</name>
    <dbReference type="NCBI Taxonomy" id="72036"/>
    <lineage>
        <taxon>Eukaryota</taxon>
        <taxon>Metazoa</taxon>
        <taxon>Ecdysozoa</taxon>
        <taxon>Arthropoda</taxon>
        <taxon>Crustacea</taxon>
        <taxon>Multicrustacea</taxon>
        <taxon>Hexanauplia</taxon>
        <taxon>Copepoda</taxon>
        <taxon>Siphonostomatoida</taxon>
        <taxon>Caligidae</taxon>
        <taxon>Lepeophtheirus</taxon>
    </lineage>
</organism>
<evidence type="ECO:0000313" key="1">
    <source>
        <dbReference type="EMBL" id="CAF2936031.1"/>
    </source>
</evidence>
<dbReference type="AlphaFoldDB" id="A0A7R8CUE8"/>
<dbReference type="OrthoDB" id="6352767at2759"/>
<gene>
    <name evidence="1" type="ORF">LSAA_9648</name>
</gene>
<dbReference type="PANTHER" id="PTHR45913:SF19">
    <property type="entry name" value="LOW QUALITY PROTEIN: ZINC FINGER BED DOMAIN-CONTAINING PROTEIN 5-LIKE"/>
    <property type="match status" value="1"/>
</dbReference>
<dbReference type="EMBL" id="HG994584">
    <property type="protein sequence ID" value="CAF2936031.1"/>
    <property type="molecule type" value="Genomic_DNA"/>
</dbReference>
<sequence>MSRRICDIEEHLEAKLMNWLQSAGDFAIQLDKSTDVEQHSNTTRSHIFKVLDDCIVGKYNLNCANCKGITSDGTANMTGRNSRVVKRISEAAGNDVPWNHLPLISCEY</sequence>
<proteinExistence type="predicted"/>
<dbReference type="PANTHER" id="PTHR45913">
    <property type="entry name" value="EPM2A-INTERACTING PROTEIN 1"/>
    <property type="match status" value="1"/>
</dbReference>